<feature type="domain" description="C3H1-type" evidence="7">
    <location>
        <begin position="367"/>
        <end position="395"/>
    </location>
</feature>
<dbReference type="SUPFAM" id="SSF90229">
    <property type="entry name" value="CCCH zinc finger"/>
    <property type="match status" value="4"/>
</dbReference>
<organism evidence="8">
    <name type="scientific">Opuntia streptacantha</name>
    <name type="common">Prickly pear cactus</name>
    <name type="synonym">Opuntia cardona</name>
    <dbReference type="NCBI Taxonomy" id="393608"/>
    <lineage>
        <taxon>Eukaryota</taxon>
        <taxon>Viridiplantae</taxon>
        <taxon>Streptophyta</taxon>
        <taxon>Embryophyta</taxon>
        <taxon>Tracheophyta</taxon>
        <taxon>Spermatophyta</taxon>
        <taxon>Magnoliopsida</taxon>
        <taxon>eudicotyledons</taxon>
        <taxon>Gunneridae</taxon>
        <taxon>Pentapetalae</taxon>
        <taxon>Caryophyllales</taxon>
        <taxon>Cactineae</taxon>
        <taxon>Cactaceae</taxon>
        <taxon>Opuntioideae</taxon>
        <taxon>Opuntia</taxon>
    </lineage>
</organism>
<dbReference type="GO" id="GO:0003729">
    <property type="term" value="F:mRNA binding"/>
    <property type="evidence" value="ECO:0007669"/>
    <property type="project" value="TreeGrafter"/>
</dbReference>
<evidence type="ECO:0000313" key="8">
    <source>
        <dbReference type="EMBL" id="MBA4630578.1"/>
    </source>
</evidence>
<name>A0A7C8YZD5_OPUST</name>
<keyword evidence="3 5" id="KW-0862">Zinc</keyword>
<keyword evidence="1 5" id="KW-0479">Metal-binding</keyword>
<feature type="compositionally biased region" description="Basic and acidic residues" evidence="6">
    <location>
        <begin position="124"/>
        <end position="142"/>
    </location>
</feature>
<dbReference type="GO" id="GO:0003677">
    <property type="term" value="F:DNA binding"/>
    <property type="evidence" value="ECO:0007669"/>
    <property type="project" value="UniProtKB-KW"/>
</dbReference>
<feature type="zinc finger region" description="C3H1-type" evidence="5">
    <location>
        <begin position="323"/>
        <end position="351"/>
    </location>
</feature>
<reference evidence="8" key="2">
    <citation type="submission" date="2020-07" db="EMBL/GenBank/DDBJ databases">
        <authorList>
            <person name="Vera ALvarez R."/>
            <person name="Arias-Moreno D.M."/>
            <person name="Jimenez-Jacinto V."/>
            <person name="Jimenez-Bremont J.F."/>
            <person name="Swaminathan K."/>
            <person name="Moose S.P."/>
            <person name="Guerrero-Gonzalez M.L."/>
            <person name="Marino-Ramirez L."/>
            <person name="Landsman D."/>
            <person name="Rodriguez-Kessler M."/>
            <person name="Delgado-Sanchez P."/>
        </authorList>
    </citation>
    <scope>NUCLEOTIDE SEQUENCE</scope>
    <source>
        <tissue evidence="8">Cladode</tissue>
    </source>
</reference>
<evidence type="ECO:0000256" key="5">
    <source>
        <dbReference type="PROSITE-ProRule" id="PRU00723"/>
    </source>
</evidence>
<keyword evidence="4" id="KW-0238">DNA-binding</keyword>
<dbReference type="InterPro" id="IPR050974">
    <property type="entry name" value="Plant_ZF_CCCH"/>
</dbReference>
<feature type="region of interest" description="Disordered" evidence="6">
    <location>
        <begin position="1"/>
        <end position="81"/>
    </location>
</feature>
<evidence type="ECO:0000256" key="1">
    <source>
        <dbReference type="ARBA" id="ARBA00022723"/>
    </source>
</evidence>
<accession>A0A7C8YZD5</accession>
<feature type="compositionally biased region" description="Polar residues" evidence="6">
    <location>
        <begin position="23"/>
        <end position="32"/>
    </location>
</feature>
<feature type="domain" description="C3H1-type" evidence="7">
    <location>
        <begin position="85"/>
        <end position="113"/>
    </location>
</feature>
<dbReference type="SMART" id="SM00356">
    <property type="entry name" value="ZnF_C3H1"/>
    <property type="match status" value="5"/>
</dbReference>
<evidence type="ECO:0000259" key="7">
    <source>
        <dbReference type="PROSITE" id="PS50103"/>
    </source>
</evidence>
<dbReference type="Gene3D" id="2.30.30.1190">
    <property type="match status" value="1"/>
</dbReference>
<keyword evidence="2 5" id="KW-0863">Zinc-finger</keyword>
<evidence type="ECO:0000256" key="4">
    <source>
        <dbReference type="ARBA" id="ARBA00023125"/>
    </source>
</evidence>
<dbReference type="PROSITE" id="PS50103">
    <property type="entry name" value="ZF_C3H1"/>
    <property type="match status" value="5"/>
</dbReference>
<feature type="compositionally biased region" description="Polar residues" evidence="6">
    <location>
        <begin position="225"/>
        <end position="240"/>
    </location>
</feature>
<feature type="domain" description="C3H1-type" evidence="7">
    <location>
        <begin position="188"/>
        <end position="216"/>
    </location>
</feature>
<dbReference type="PANTHER" id="PTHR12506:SF20">
    <property type="entry name" value="ZINC FINGER CCCH DOMAIN-CONTAINING PROTEIN 67"/>
    <property type="match status" value="1"/>
</dbReference>
<dbReference type="GO" id="GO:0008270">
    <property type="term" value="F:zinc ion binding"/>
    <property type="evidence" value="ECO:0007669"/>
    <property type="project" value="UniProtKB-KW"/>
</dbReference>
<sequence>MAVVVSESSPIPSSDHPLDHQPSDSINDQLATLSLHPEKVGTDNNGGHNSKEAESEENPNEIENGGKEEEDEEREKRLMSEFPVRSGVEDCSFYLRTGMCKFGMNCKFNHPPDRRNQGAKMKKGKEEPVDGADENVKGKDESLSKEGQIDCKYFDRPGGCKFGKACKFNHNRKTSGASQLNFLGLPIRPGEKECPYYMRNGSCKFGANCRFDHPDPTSLGPDAISSHSNGGPVVSSNAPQSALAPWSPSPALNASPPYVPLVFPSTQGVPSQIELNAYPAPVYPPPARNMNLPPAYAMNIQPLGRSIYTHQQAQIMVDEFPERPGQPECSYFIKTGNCKYRSACKFHHPKNAKPSACTLSELGLPLRPGESVCSYYNRYGICKYGPACKYDHPVNYAFAAPLALSAVNQSPVLGNSVVTERAMAATS</sequence>
<feature type="compositionally biased region" description="Low complexity" evidence="6">
    <location>
        <begin position="1"/>
        <end position="15"/>
    </location>
</feature>
<dbReference type="Gene3D" id="4.10.1000.10">
    <property type="entry name" value="Zinc finger, CCCH-type"/>
    <property type="match status" value="3"/>
</dbReference>
<proteinExistence type="predicted"/>
<feature type="zinc finger region" description="C3H1-type" evidence="5">
    <location>
        <begin position="367"/>
        <end position="395"/>
    </location>
</feature>
<dbReference type="InterPro" id="IPR000571">
    <property type="entry name" value="Znf_CCCH"/>
</dbReference>
<feature type="zinc finger region" description="C3H1-type" evidence="5">
    <location>
        <begin position="188"/>
        <end position="216"/>
    </location>
</feature>
<feature type="domain" description="C3H1-type" evidence="7">
    <location>
        <begin position="323"/>
        <end position="351"/>
    </location>
</feature>
<dbReference type="AlphaFoldDB" id="A0A7C8YZD5"/>
<protein>
    <recommendedName>
        <fullName evidence="7">C3H1-type domain-containing protein</fullName>
    </recommendedName>
</protein>
<dbReference type="PANTHER" id="PTHR12506">
    <property type="entry name" value="PROTEIN PHOSPHATASE RELATED"/>
    <property type="match status" value="1"/>
</dbReference>
<feature type="domain" description="C3H1-type" evidence="7">
    <location>
        <begin position="145"/>
        <end position="173"/>
    </location>
</feature>
<feature type="zinc finger region" description="C3H1-type" evidence="5">
    <location>
        <begin position="145"/>
        <end position="173"/>
    </location>
</feature>
<evidence type="ECO:0000256" key="2">
    <source>
        <dbReference type="ARBA" id="ARBA00022771"/>
    </source>
</evidence>
<reference evidence="8" key="1">
    <citation type="journal article" date="2013" name="J. Plant Res.">
        <title>Effect of fungi and light on seed germination of three Opuntia species from semiarid lands of central Mexico.</title>
        <authorList>
            <person name="Delgado-Sanchez P."/>
            <person name="Jimenez-Bremont J.F."/>
            <person name="Guerrero-Gonzalez Mde L."/>
            <person name="Flores J."/>
        </authorList>
    </citation>
    <scope>NUCLEOTIDE SEQUENCE</scope>
    <source>
        <tissue evidence="8">Cladode</tissue>
    </source>
</reference>
<dbReference type="InterPro" id="IPR036855">
    <property type="entry name" value="Znf_CCCH_sf"/>
</dbReference>
<evidence type="ECO:0000256" key="3">
    <source>
        <dbReference type="ARBA" id="ARBA00022833"/>
    </source>
</evidence>
<feature type="region of interest" description="Disordered" evidence="6">
    <location>
        <begin position="220"/>
        <end position="240"/>
    </location>
</feature>
<evidence type="ECO:0000256" key="6">
    <source>
        <dbReference type="SAM" id="MobiDB-lite"/>
    </source>
</evidence>
<dbReference type="EMBL" id="GISG01074211">
    <property type="protein sequence ID" value="MBA4630578.1"/>
    <property type="molecule type" value="Transcribed_RNA"/>
</dbReference>
<dbReference type="Pfam" id="PF00642">
    <property type="entry name" value="zf-CCCH"/>
    <property type="match status" value="5"/>
</dbReference>
<feature type="zinc finger region" description="C3H1-type" evidence="5">
    <location>
        <begin position="85"/>
        <end position="113"/>
    </location>
</feature>
<feature type="region of interest" description="Disordered" evidence="6">
    <location>
        <begin position="111"/>
        <end position="142"/>
    </location>
</feature>